<dbReference type="InterPro" id="IPR036390">
    <property type="entry name" value="WH_DNA-bd_sf"/>
</dbReference>
<keyword evidence="2" id="KW-0808">Transferase</keyword>
<sequence>MGKEAYKTKIDALIESLRQVAGESEEARFDTSIALRDLRRSLATPDDVYDRFEKGNLEICVSRIAQDLEIYQTLASSQEPMSVDALAAKAGAAPKLLHRILRYLASLGQISETGPNTFAANAETRTLATPGFRGLTYHTFHTVHPLLQGVPDFLADRKYRDVTTTTDTATQRVFNTPLPVFTWFPTQPKRFEYLQQFMAVQPYGVPWFSVYPLHTHLGNNDDVFLVDVGGGLGHQCARLIEAYPELKGKLVLQDYQEALDQAPPLEGVEKMAHNFFTKQPVKGAHIYYLRHVLHDWPDEECLVILKHLKDAMGPESLILIDDMVLPDTGVHERAAALDLLLMSSHGAKERTADDWRALTTAAGLRIQSIETYFPRRHSSIIQVGLM</sequence>
<evidence type="ECO:0000256" key="2">
    <source>
        <dbReference type="ARBA" id="ARBA00022679"/>
    </source>
</evidence>
<keyword evidence="8" id="KW-1185">Reference proteome</keyword>
<dbReference type="PANTHER" id="PTHR43712:SF4">
    <property type="entry name" value="O-METHYLTRANSFERASE DOMAIN-CONTAINING PROTEIN"/>
    <property type="match status" value="1"/>
</dbReference>
<name>A0A2C5ZEA1_9HYPO</name>
<feature type="active site" description="Proton acceptor" evidence="4">
    <location>
        <position position="294"/>
    </location>
</feature>
<dbReference type="InterPro" id="IPR029063">
    <property type="entry name" value="SAM-dependent_MTases_sf"/>
</dbReference>
<dbReference type="Gene3D" id="3.40.50.150">
    <property type="entry name" value="Vaccinia Virus protein VP39"/>
    <property type="match status" value="1"/>
</dbReference>
<dbReference type="GO" id="GO:0032259">
    <property type="term" value="P:methylation"/>
    <property type="evidence" value="ECO:0007669"/>
    <property type="project" value="UniProtKB-KW"/>
</dbReference>
<organism evidence="7 8">
    <name type="scientific">Ophiocordyceps australis</name>
    <dbReference type="NCBI Taxonomy" id="1399860"/>
    <lineage>
        <taxon>Eukaryota</taxon>
        <taxon>Fungi</taxon>
        <taxon>Dikarya</taxon>
        <taxon>Ascomycota</taxon>
        <taxon>Pezizomycotina</taxon>
        <taxon>Sordariomycetes</taxon>
        <taxon>Hypocreomycetidae</taxon>
        <taxon>Hypocreales</taxon>
        <taxon>Ophiocordycipitaceae</taxon>
        <taxon>Ophiocordyceps</taxon>
    </lineage>
</organism>
<feature type="domain" description="O-methyltransferase C-terminal" evidence="5">
    <location>
        <begin position="225"/>
        <end position="364"/>
    </location>
</feature>
<proteinExistence type="predicted"/>
<dbReference type="Pfam" id="PF00891">
    <property type="entry name" value="Methyltransf_2"/>
    <property type="match status" value="1"/>
</dbReference>
<dbReference type="Gene3D" id="1.10.10.10">
    <property type="entry name" value="Winged helix-like DNA-binding domain superfamily/Winged helix DNA-binding domain"/>
    <property type="match status" value="1"/>
</dbReference>
<feature type="domain" description="O-methyltransferase dimerisation" evidence="6">
    <location>
        <begin position="64"/>
        <end position="120"/>
    </location>
</feature>
<evidence type="ECO:0000256" key="3">
    <source>
        <dbReference type="ARBA" id="ARBA00022691"/>
    </source>
</evidence>
<evidence type="ECO:0000259" key="6">
    <source>
        <dbReference type="Pfam" id="PF08100"/>
    </source>
</evidence>
<keyword evidence="1" id="KW-0489">Methyltransferase</keyword>
<protein>
    <submittedName>
        <fullName evidence="7">Uncharacterized protein</fullName>
    </submittedName>
</protein>
<dbReference type="InterPro" id="IPR001077">
    <property type="entry name" value="COMT_C"/>
</dbReference>
<dbReference type="AlphaFoldDB" id="A0A2C5ZEA1"/>
<dbReference type="InterPro" id="IPR016461">
    <property type="entry name" value="COMT-like"/>
</dbReference>
<dbReference type="OrthoDB" id="2410195at2759"/>
<dbReference type="GO" id="GO:0046983">
    <property type="term" value="F:protein dimerization activity"/>
    <property type="evidence" value="ECO:0007669"/>
    <property type="project" value="InterPro"/>
</dbReference>
<dbReference type="InterPro" id="IPR012967">
    <property type="entry name" value="COMT_dimerisation"/>
</dbReference>
<dbReference type="PROSITE" id="PS51683">
    <property type="entry name" value="SAM_OMT_II"/>
    <property type="match status" value="1"/>
</dbReference>
<dbReference type="SUPFAM" id="SSF53335">
    <property type="entry name" value="S-adenosyl-L-methionine-dependent methyltransferases"/>
    <property type="match status" value="1"/>
</dbReference>
<dbReference type="SUPFAM" id="SSF46785">
    <property type="entry name" value="Winged helix' DNA-binding domain"/>
    <property type="match status" value="1"/>
</dbReference>
<dbReference type="PIRSF" id="PIRSF005739">
    <property type="entry name" value="O-mtase"/>
    <property type="match status" value="1"/>
</dbReference>
<keyword evidence="3" id="KW-0949">S-adenosyl-L-methionine</keyword>
<evidence type="ECO:0000256" key="1">
    <source>
        <dbReference type="ARBA" id="ARBA00022603"/>
    </source>
</evidence>
<dbReference type="Pfam" id="PF08100">
    <property type="entry name" value="Dimerisation"/>
    <property type="match status" value="1"/>
</dbReference>
<accession>A0A2C5ZEA1</accession>
<dbReference type="EMBL" id="NJEU01000161">
    <property type="protein sequence ID" value="PHH80235.1"/>
    <property type="molecule type" value="Genomic_DNA"/>
</dbReference>
<evidence type="ECO:0000259" key="5">
    <source>
        <dbReference type="Pfam" id="PF00891"/>
    </source>
</evidence>
<dbReference type="InterPro" id="IPR036388">
    <property type="entry name" value="WH-like_DNA-bd_sf"/>
</dbReference>
<dbReference type="GO" id="GO:0008171">
    <property type="term" value="F:O-methyltransferase activity"/>
    <property type="evidence" value="ECO:0007669"/>
    <property type="project" value="InterPro"/>
</dbReference>
<dbReference type="PANTHER" id="PTHR43712">
    <property type="entry name" value="PUTATIVE (AFU_ORTHOLOGUE AFUA_4G14580)-RELATED"/>
    <property type="match status" value="1"/>
</dbReference>
<evidence type="ECO:0000256" key="4">
    <source>
        <dbReference type="PIRSR" id="PIRSR005739-1"/>
    </source>
</evidence>
<evidence type="ECO:0000313" key="7">
    <source>
        <dbReference type="EMBL" id="PHH80235.1"/>
    </source>
</evidence>
<reference evidence="7 8" key="1">
    <citation type="submission" date="2017-06" db="EMBL/GenBank/DDBJ databases">
        <title>Ant-infecting Ophiocordyceps genomes reveal a high diversity of potential behavioral manipulation genes and a possible major role for enterotoxins.</title>
        <authorList>
            <person name="De Bekker C."/>
            <person name="Evans H.C."/>
            <person name="Brachmann A."/>
            <person name="Hughes D.P."/>
        </authorList>
    </citation>
    <scope>NUCLEOTIDE SEQUENCE [LARGE SCALE GENOMIC DNA]</scope>
    <source>
        <strain evidence="7 8">1348a</strain>
    </source>
</reference>
<dbReference type="Proteomes" id="UP000224854">
    <property type="component" value="Unassembled WGS sequence"/>
</dbReference>
<evidence type="ECO:0000313" key="8">
    <source>
        <dbReference type="Proteomes" id="UP000224854"/>
    </source>
</evidence>
<comment type="caution">
    <text evidence="7">The sequence shown here is derived from an EMBL/GenBank/DDBJ whole genome shotgun (WGS) entry which is preliminary data.</text>
</comment>
<gene>
    <name evidence="7" type="ORF">CDD82_1894</name>
</gene>